<sequence>MTSSLSEQQKLLYSTMVKIRADSQKIDHKLSTIAWVGINEKHDEHSTRMFDREIVKEVVYTSGCDELIREFDEGHITFFRHPLDSLLTFYEEWATKPNTAIRLLLCKKGLHYGGARARSEIAQASGRYECASRQVRLCR</sequence>
<reference evidence="1 2" key="1">
    <citation type="submission" date="2014-10" db="EMBL/GenBank/DDBJ databases">
        <title>Draft genome of the hookworm Ancylostoma caninum.</title>
        <authorList>
            <person name="Mitreva M."/>
        </authorList>
    </citation>
    <scope>NUCLEOTIDE SEQUENCE [LARGE SCALE GENOMIC DNA]</scope>
    <source>
        <strain evidence="1 2">Baltimore</strain>
    </source>
</reference>
<dbReference type="Proteomes" id="UP000252519">
    <property type="component" value="Unassembled WGS sequence"/>
</dbReference>
<keyword evidence="2" id="KW-1185">Reference proteome</keyword>
<evidence type="ECO:0000313" key="1">
    <source>
        <dbReference type="EMBL" id="RCN27766.1"/>
    </source>
</evidence>
<dbReference type="AlphaFoldDB" id="A0A368F6P4"/>
<name>A0A368F6P4_ANCCA</name>
<dbReference type="OrthoDB" id="5857148at2759"/>
<proteinExistence type="predicted"/>
<accession>A0A368F6P4</accession>
<evidence type="ECO:0000313" key="2">
    <source>
        <dbReference type="Proteomes" id="UP000252519"/>
    </source>
</evidence>
<gene>
    <name evidence="1" type="ORF">ANCCAN_26497</name>
</gene>
<dbReference type="EMBL" id="JOJR01003534">
    <property type="protein sequence ID" value="RCN27766.1"/>
    <property type="molecule type" value="Genomic_DNA"/>
</dbReference>
<protein>
    <submittedName>
        <fullName evidence="1">Uncharacterized protein</fullName>
    </submittedName>
</protein>
<comment type="caution">
    <text evidence="1">The sequence shown here is derived from an EMBL/GenBank/DDBJ whole genome shotgun (WGS) entry which is preliminary data.</text>
</comment>
<organism evidence="1 2">
    <name type="scientific">Ancylostoma caninum</name>
    <name type="common">Dog hookworm</name>
    <dbReference type="NCBI Taxonomy" id="29170"/>
    <lineage>
        <taxon>Eukaryota</taxon>
        <taxon>Metazoa</taxon>
        <taxon>Ecdysozoa</taxon>
        <taxon>Nematoda</taxon>
        <taxon>Chromadorea</taxon>
        <taxon>Rhabditida</taxon>
        <taxon>Rhabditina</taxon>
        <taxon>Rhabditomorpha</taxon>
        <taxon>Strongyloidea</taxon>
        <taxon>Ancylostomatidae</taxon>
        <taxon>Ancylostomatinae</taxon>
        <taxon>Ancylostoma</taxon>
    </lineage>
</organism>